<dbReference type="Proteomes" id="UP000749559">
    <property type="component" value="Unassembled WGS sequence"/>
</dbReference>
<name>A0A8J1T9Z8_OWEFU</name>
<gene>
    <name evidence="2" type="ORF">OFUS_LOCUS24147</name>
</gene>
<evidence type="ECO:0000313" key="2">
    <source>
        <dbReference type="EMBL" id="CAH1800229.1"/>
    </source>
</evidence>
<accession>A0A8J1T9Z8</accession>
<sequence length="410" mass="46948">MSTAIEKLRVDGNVFQTKTTRNESKPLNLPRAPEMNSNLVFNAGYNVMPSNCGNIQTRIELEAILKQKSPRSSSSKATPVAKKMDYLSRVKDSNRGLSSMDIDQNVSRMPTINFQLHGQRVRAQSAPEPITFLPEVISEERRVRRQREKEMKELHNKRARVKNNERPKTDHPKGDQLYLPSLNFGSVGTSRFPDFDDGGIDGRRLFSPFRIPSPYITDLEYFDFADTSEYMFPQRKAKRAPSTVDKNNNALNLQDLDLCLNIKNEAEIKGSRQNLTFDEIRLNHDGQFMHYPVTPNNPYRNIKSQQKKKRPFQFNSLDSYLNFNKALQENDTNKVRSPPMKSIEGQAFSDTLLLQMMFELNRPATVDVDDPTTPLARTSKVTPRTPRYSKPNTNTANTPKSAMKKQNQTL</sequence>
<proteinExistence type="predicted"/>
<dbReference type="OrthoDB" id="6148903at2759"/>
<comment type="caution">
    <text evidence="2">The sequence shown here is derived from an EMBL/GenBank/DDBJ whole genome shotgun (WGS) entry which is preliminary data.</text>
</comment>
<reference evidence="2" key="1">
    <citation type="submission" date="2022-03" db="EMBL/GenBank/DDBJ databases">
        <authorList>
            <person name="Martin C."/>
        </authorList>
    </citation>
    <scope>NUCLEOTIDE SEQUENCE</scope>
</reference>
<keyword evidence="3" id="KW-1185">Reference proteome</keyword>
<dbReference type="AlphaFoldDB" id="A0A8J1T9Z8"/>
<protein>
    <submittedName>
        <fullName evidence="2">Uncharacterized protein</fullName>
    </submittedName>
</protein>
<dbReference type="EMBL" id="CAIIXF020000011">
    <property type="protein sequence ID" value="CAH1800229.1"/>
    <property type="molecule type" value="Genomic_DNA"/>
</dbReference>
<evidence type="ECO:0000256" key="1">
    <source>
        <dbReference type="SAM" id="MobiDB-lite"/>
    </source>
</evidence>
<feature type="compositionally biased region" description="Basic and acidic residues" evidence="1">
    <location>
        <begin position="149"/>
        <end position="174"/>
    </location>
</feature>
<evidence type="ECO:0000313" key="3">
    <source>
        <dbReference type="Proteomes" id="UP000749559"/>
    </source>
</evidence>
<organism evidence="2 3">
    <name type="scientific">Owenia fusiformis</name>
    <name type="common">Polychaete worm</name>
    <dbReference type="NCBI Taxonomy" id="6347"/>
    <lineage>
        <taxon>Eukaryota</taxon>
        <taxon>Metazoa</taxon>
        <taxon>Spiralia</taxon>
        <taxon>Lophotrochozoa</taxon>
        <taxon>Annelida</taxon>
        <taxon>Polychaeta</taxon>
        <taxon>Sedentaria</taxon>
        <taxon>Canalipalpata</taxon>
        <taxon>Sabellida</taxon>
        <taxon>Oweniida</taxon>
        <taxon>Oweniidae</taxon>
        <taxon>Owenia</taxon>
    </lineage>
</organism>
<feature type="region of interest" description="Disordered" evidence="1">
    <location>
        <begin position="365"/>
        <end position="410"/>
    </location>
</feature>
<feature type="region of interest" description="Disordered" evidence="1">
    <location>
        <begin position="149"/>
        <end position="180"/>
    </location>
</feature>
<feature type="compositionally biased region" description="Polar residues" evidence="1">
    <location>
        <begin position="390"/>
        <end position="410"/>
    </location>
</feature>